<reference evidence="6 7" key="1">
    <citation type="submission" date="2019-04" db="EMBL/GenBank/DDBJ databases">
        <title>Comparative genomics and transcriptomics to analyze fruiting body development in filamentous ascomycetes.</title>
        <authorList>
            <consortium name="DOE Joint Genome Institute"/>
            <person name="Lutkenhaus R."/>
            <person name="Traeger S."/>
            <person name="Breuer J."/>
            <person name="Kuo A."/>
            <person name="Lipzen A."/>
            <person name="Pangilinan J."/>
            <person name="Dilworth D."/>
            <person name="Sandor L."/>
            <person name="Poggeler S."/>
            <person name="Barry K."/>
            <person name="Grigoriev I.V."/>
            <person name="Nowrousian M."/>
        </authorList>
    </citation>
    <scope>NUCLEOTIDE SEQUENCE [LARGE SCALE GENOMIC DNA]</scope>
    <source>
        <strain evidence="6 7">CBS 389.68</strain>
    </source>
</reference>
<dbReference type="InParanoid" id="A0A4S2N7N6"/>
<name>A0A4S2N7N6_9PEZI</name>
<dbReference type="InterPro" id="IPR036869">
    <property type="entry name" value="J_dom_sf"/>
</dbReference>
<feature type="compositionally biased region" description="Acidic residues" evidence="4">
    <location>
        <begin position="68"/>
        <end position="80"/>
    </location>
</feature>
<feature type="compositionally biased region" description="Basic and acidic residues" evidence="4">
    <location>
        <begin position="292"/>
        <end position="327"/>
    </location>
</feature>
<dbReference type="SMART" id="SM00271">
    <property type="entry name" value="DnaJ"/>
    <property type="match status" value="1"/>
</dbReference>
<evidence type="ECO:0000259" key="5">
    <source>
        <dbReference type="PROSITE" id="PS50076"/>
    </source>
</evidence>
<evidence type="ECO:0000256" key="2">
    <source>
        <dbReference type="ARBA" id="ARBA00022490"/>
    </source>
</evidence>
<evidence type="ECO:0000256" key="4">
    <source>
        <dbReference type="SAM" id="MobiDB-lite"/>
    </source>
</evidence>
<evidence type="ECO:0000313" key="7">
    <source>
        <dbReference type="Proteomes" id="UP000298138"/>
    </source>
</evidence>
<evidence type="ECO:0000313" key="6">
    <source>
        <dbReference type="EMBL" id="TGZ85164.1"/>
    </source>
</evidence>
<feature type="region of interest" description="Disordered" evidence="4">
    <location>
        <begin position="63"/>
        <end position="89"/>
    </location>
</feature>
<dbReference type="Pfam" id="PF00226">
    <property type="entry name" value="DnaJ"/>
    <property type="match status" value="1"/>
</dbReference>
<sequence>MAATLPPFSGEWTHDSAFVAHGSITAPVNRKLEPLGPHFLAHARRKRHNRTFSEDDRIQAEKKVKNIEDDDAGEISEPEDPMMLNRDPKDWKNQDHYAVLGLSKYRWRATDEQIKKAHRRKVLKHHPDKKAASTSGQQQDDSFFKCIQKAMEILSDPVKRRQYDSVDENADVEPPSKKAKGNFYKMWGPVFASEARFSKIQPVPKLGKEDSTKEHVENFYNFWYNFDSWRTFEYQDEDVPDDNENRDQKRYVERKNKAARAKKKSEDITRLRELVDDALSLDPRIKIFKEQERKQRNAKKDAREAAERKAAEEKKAAEEAAAKKKAEEEEAAKANAAAAKKAKEAAKNAVKKNRRVLKGAVKDANYFAEGSASAAIIDAVLSDVELIQGKIDPDELAEIVAKLQAEKEKEKVKAIYVVKANELVEKGKAQKADFKSLLA</sequence>
<dbReference type="AlphaFoldDB" id="A0A4S2N7N6"/>
<feature type="region of interest" description="Disordered" evidence="4">
    <location>
        <begin position="118"/>
        <end position="139"/>
    </location>
</feature>
<dbReference type="Pfam" id="PF16717">
    <property type="entry name" value="RAC_head"/>
    <property type="match status" value="1"/>
</dbReference>
<keyword evidence="2" id="KW-0963">Cytoplasm</keyword>
<dbReference type="Pfam" id="PF26185">
    <property type="entry name" value="Zuotin_N"/>
    <property type="match status" value="1"/>
</dbReference>
<keyword evidence="3" id="KW-0143">Chaperone</keyword>
<dbReference type="GO" id="GO:0043022">
    <property type="term" value="F:ribosome binding"/>
    <property type="evidence" value="ECO:0007669"/>
    <property type="project" value="InterPro"/>
</dbReference>
<dbReference type="SUPFAM" id="SSF46565">
    <property type="entry name" value="Chaperone J-domain"/>
    <property type="match status" value="1"/>
</dbReference>
<dbReference type="CDD" id="cd06257">
    <property type="entry name" value="DnaJ"/>
    <property type="match status" value="1"/>
</dbReference>
<dbReference type="Gene3D" id="1.10.8.840">
    <property type="entry name" value="Ribosome-associated complex head domain"/>
    <property type="match status" value="1"/>
</dbReference>
<dbReference type="Pfam" id="PF21884">
    <property type="entry name" value="ZUO1-like_ZHD"/>
    <property type="match status" value="1"/>
</dbReference>
<dbReference type="InterPro" id="IPR042569">
    <property type="entry name" value="RAC_head_sf"/>
</dbReference>
<dbReference type="PRINTS" id="PR00625">
    <property type="entry name" value="JDOMAIN"/>
</dbReference>
<dbReference type="InterPro" id="IPR058871">
    <property type="entry name" value="Zuotin_N"/>
</dbReference>
<dbReference type="FunCoup" id="A0A4S2N7N6">
    <property type="interactions" value="105"/>
</dbReference>
<dbReference type="PANTHER" id="PTHR43999:SF1">
    <property type="entry name" value="DNAJ HOMOLOG SUBFAMILY C MEMBER 2"/>
    <property type="match status" value="1"/>
</dbReference>
<dbReference type="OrthoDB" id="1690618at2759"/>
<dbReference type="GO" id="GO:0030544">
    <property type="term" value="F:Hsp70 protein binding"/>
    <property type="evidence" value="ECO:0007669"/>
    <property type="project" value="InterPro"/>
</dbReference>
<dbReference type="CDD" id="cd23953">
    <property type="entry name" value="zuotin_NTD"/>
    <property type="match status" value="1"/>
</dbReference>
<dbReference type="GO" id="GO:0006450">
    <property type="term" value="P:regulation of translational fidelity"/>
    <property type="evidence" value="ECO:0007669"/>
    <property type="project" value="InterPro"/>
</dbReference>
<proteinExistence type="predicted"/>
<organism evidence="6 7">
    <name type="scientific">Ascodesmis nigricans</name>
    <dbReference type="NCBI Taxonomy" id="341454"/>
    <lineage>
        <taxon>Eukaryota</taxon>
        <taxon>Fungi</taxon>
        <taxon>Dikarya</taxon>
        <taxon>Ascomycota</taxon>
        <taxon>Pezizomycotina</taxon>
        <taxon>Pezizomycetes</taxon>
        <taxon>Pezizales</taxon>
        <taxon>Ascodesmidaceae</taxon>
        <taxon>Ascodesmis</taxon>
    </lineage>
</organism>
<dbReference type="PROSITE" id="PS50076">
    <property type="entry name" value="DNAJ_2"/>
    <property type="match status" value="1"/>
</dbReference>
<evidence type="ECO:0000256" key="3">
    <source>
        <dbReference type="ARBA" id="ARBA00023186"/>
    </source>
</evidence>
<dbReference type="InterPro" id="IPR054076">
    <property type="entry name" value="ZUO1-like_ZHD"/>
</dbReference>
<dbReference type="InterPro" id="IPR044634">
    <property type="entry name" value="Zuotin/DnaJC2"/>
</dbReference>
<protein>
    <submittedName>
        <fullName evidence="6">DnaJ-domain-containing protein</fullName>
    </submittedName>
</protein>
<dbReference type="GO" id="GO:0005829">
    <property type="term" value="C:cytosol"/>
    <property type="evidence" value="ECO:0007669"/>
    <property type="project" value="TreeGrafter"/>
</dbReference>
<evidence type="ECO:0000256" key="1">
    <source>
        <dbReference type="ARBA" id="ARBA00004496"/>
    </source>
</evidence>
<feature type="domain" description="J" evidence="5">
    <location>
        <begin position="95"/>
        <end position="167"/>
    </location>
</feature>
<dbReference type="InterPro" id="IPR001623">
    <property type="entry name" value="DnaJ_domain"/>
</dbReference>
<dbReference type="PANTHER" id="PTHR43999">
    <property type="entry name" value="DNAJ HOMOLOG SUBFAMILY C MEMBER 2"/>
    <property type="match status" value="1"/>
</dbReference>
<feature type="non-terminal residue" evidence="6">
    <location>
        <position position="1"/>
    </location>
</feature>
<dbReference type="Gene3D" id="1.10.287.110">
    <property type="entry name" value="DnaJ domain"/>
    <property type="match status" value="1"/>
</dbReference>
<comment type="subcellular location">
    <subcellularLocation>
        <location evidence="1">Cytoplasm</location>
    </subcellularLocation>
</comment>
<dbReference type="EMBL" id="ML220112">
    <property type="protein sequence ID" value="TGZ85164.1"/>
    <property type="molecule type" value="Genomic_DNA"/>
</dbReference>
<dbReference type="Proteomes" id="UP000298138">
    <property type="component" value="Unassembled WGS sequence"/>
</dbReference>
<dbReference type="GO" id="GO:0051083">
    <property type="term" value="P:'de novo' cotranslational protein folding"/>
    <property type="evidence" value="ECO:0007669"/>
    <property type="project" value="InterPro"/>
</dbReference>
<gene>
    <name evidence="6" type="ORF">EX30DRAFT_392537</name>
</gene>
<feature type="compositionally biased region" description="Basic residues" evidence="4">
    <location>
        <begin position="118"/>
        <end position="128"/>
    </location>
</feature>
<feature type="region of interest" description="Disordered" evidence="4">
    <location>
        <begin position="292"/>
        <end position="350"/>
    </location>
</feature>
<accession>A0A4S2N7N6</accession>
<dbReference type="InterPro" id="IPR032003">
    <property type="entry name" value="RAC_head"/>
</dbReference>
<dbReference type="STRING" id="341454.A0A4S2N7N6"/>
<keyword evidence="7" id="KW-1185">Reference proteome</keyword>